<dbReference type="Proteomes" id="UP000682134">
    <property type="component" value="Unassembled WGS sequence"/>
</dbReference>
<reference evidence="1" key="1">
    <citation type="submission" date="2021-04" db="EMBL/GenBank/DDBJ databases">
        <title>Genome seq and assembly of Bacillus sp.</title>
        <authorList>
            <person name="Chhetri G."/>
        </authorList>
    </citation>
    <scope>NUCLEOTIDE SEQUENCE</scope>
    <source>
        <strain evidence="1">RG28</strain>
    </source>
</reference>
<evidence type="ECO:0000313" key="1">
    <source>
        <dbReference type="EMBL" id="MBP0726562.1"/>
    </source>
</evidence>
<protein>
    <submittedName>
        <fullName evidence="1">DNA mismatch repair protein</fullName>
    </submittedName>
</protein>
<comment type="caution">
    <text evidence="1">The sequence shown here is derived from an EMBL/GenBank/DDBJ whole genome shotgun (WGS) entry which is preliminary data.</text>
</comment>
<evidence type="ECO:0000313" key="2">
    <source>
        <dbReference type="Proteomes" id="UP000682134"/>
    </source>
</evidence>
<dbReference type="AlphaFoldDB" id="A0A940NT43"/>
<name>A0A940NT43_9BACI</name>
<proteinExistence type="predicted"/>
<gene>
    <name evidence="1" type="ORF">J5Y03_15480</name>
</gene>
<sequence>MSIEVKKEYIIQHGLEIFHLIGAHHVCNVCIKSGESCCFLCHHLEDGVGCQKRNTSCTAWLCGIQSYLFEQIELLDEWNQFWREIPGQMFRRDHTPDKVRIKSFINKENLTSHAGKHLAERLSLYVQEGGDLGKLERKLDKKYSKYLGDPR</sequence>
<dbReference type="EMBL" id="JAGIYQ010000012">
    <property type="protein sequence ID" value="MBP0726562.1"/>
    <property type="molecule type" value="Genomic_DNA"/>
</dbReference>
<accession>A0A940NT43</accession>
<dbReference type="RefSeq" id="WP_209406902.1">
    <property type="nucleotide sequence ID" value="NZ_JAGIYQ010000012.1"/>
</dbReference>
<keyword evidence="2" id="KW-1185">Reference proteome</keyword>
<organism evidence="1 2">
    <name type="scientific">Gottfriedia endophytica</name>
    <dbReference type="NCBI Taxonomy" id="2820819"/>
    <lineage>
        <taxon>Bacteria</taxon>
        <taxon>Bacillati</taxon>
        <taxon>Bacillota</taxon>
        <taxon>Bacilli</taxon>
        <taxon>Bacillales</taxon>
        <taxon>Bacillaceae</taxon>
        <taxon>Gottfriedia</taxon>
    </lineage>
</organism>